<organism evidence="1">
    <name type="scientific">Anguilla anguilla</name>
    <name type="common">European freshwater eel</name>
    <name type="synonym">Muraena anguilla</name>
    <dbReference type="NCBI Taxonomy" id="7936"/>
    <lineage>
        <taxon>Eukaryota</taxon>
        <taxon>Metazoa</taxon>
        <taxon>Chordata</taxon>
        <taxon>Craniata</taxon>
        <taxon>Vertebrata</taxon>
        <taxon>Euteleostomi</taxon>
        <taxon>Actinopterygii</taxon>
        <taxon>Neopterygii</taxon>
        <taxon>Teleostei</taxon>
        <taxon>Anguilliformes</taxon>
        <taxon>Anguillidae</taxon>
        <taxon>Anguilla</taxon>
    </lineage>
</organism>
<dbReference type="EMBL" id="GBXM01076404">
    <property type="protein sequence ID" value="JAH32173.1"/>
    <property type="molecule type" value="Transcribed_RNA"/>
</dbReference>
<proteinExistence type="predicted"/>
<reference evidence="1" key="1">
    <citation type="submission" date="2014-11" db="EMBL/GenBank/DDBJ databases">
        <authorList>
            <person name="Amaro Gonzalez C."/>
        </authorList>
    </citation>
    <scope>NUCLEOTIDE SEQUENCE</scope>
</reference>
<name>A0A0E9RV81_ANGAN</name>
<dbReference type="AlphaFoldDB" id="A0A0E9RV81"/>
<protein>
    <submittedName>
        <fullName evidence="1">Uncharacterized protein</fullName>
    </submittedName>
</protein>
<accession>A0A0E9RV81</accession>
<sequence>MQVPPLDFVKHAPPSSV</sequence>
<reference evidence="1" key="2">
    <citation type="journal article" date="2015" name="Fish Shellfish Immunol.">
        <title>Early steps in the European eel (Anguilla anguilla)-Vibrio vulnificus interaction in the gills: Role of the RtxA13 toxin.</title>
        <authorList>
            <person name="Callol A."/>
            <person name="Pajuelo D."/>
            <person name="Ebbesson L."/>
            <person name="Teles M."/>
            <person name="MacKenzie S."/>
            <person name="Amaro C."/>
        </authorList>
    </citation>
    <scope>NUCLEOTIDE SEQUENCE</scope>
</reference>
<evidence type="ECO:0000313" key="1">
    <source>
        <dbReference type="EMBL" id="JAH32173.1"/>
    </source>
</evidence>